<evidence type="ECO:0000313" key="1">
    <source>
        <dbReference type="EMBL" id="MBK1829071.1"/>
    </source>
</evidence>
<comment type="caution">
    <text evidence="1">The sequence shown here is derived from an EMBL/GenBank/DDBJ whole genome shotgun (WGS) entry which is preliminary data.</text>
</comment>
<proteinExistence type="predicted"/>
<sequence length="136" mass="14530">MKRKTATVLLRVGLCCMLVTVAASPLLIQWSLEGRSGSSAADYLAGSARIADIAGRPDLGAEWSEHAHLIRQGVVAIPVEATNLSELTDLAGVLNEELGVSLITVRYSASGDPRVYVDQSKETAARRAIQKWISTP</sequence>
<evidence type="ECO:0000313" key="2">
    <source>
        <dbReference type="Proteomes" id="UP000658278"/>
    </source>
</evidence>
<name>A0A934RIE0_9BACT</name>
<organism evidence="1 2">
    <name type="scientific">Haloferula rosea</name>
    <dbReference type="NCBI Taxonomy" id="490093"/>
    <lineage>
        <taxon>Bacteria</taxon>
        <taxon>Pseudomonadati</taxon>
        <taxon>Verrucomicrobiota</taxon>
        <taxon>Verrucomicrobiia</taxon>
        <taxon>Verrucomicrobiales</taxon>
        <taxon>Verrucomicrobiaceae</taxon>
        <taxon>Haloferula</taxon>
    </lineage>
</organism>
<protein>
    <submittedName>
        <fullName evidence="1">Uncharacterized protein</fullName>
    </submittedName>
</protein>
<dbReference type="EMBL" id="JAENII010000038">
    <property type="protein sequence ID" value="MBK1829071.1"/>
    <property type="molecule type" value="Genomic_DNA"/>
</dbReference>
<dbReference type="AlphaFoldDB" id="A0A934RIE0"/>
<keyword evidence="2" id="KW-1185">Reference proteome</keyword>
<dbReference type="Proteomes" id="UP000658278">
    <property type="component" value="Unassembled WGS sequence"/>
</dbReference>
<gene>
    <name evidence="1" type="ORF">JIN81_18715</name>
</gene>
<reference evidence="1" key="1">
    <citation type="submission" date="2021-01" db="EMBL/GenBank/DDBJ databases">
        <title>Modified the classification status of verrucomicrobia.</title>
        <authorList>
            <person name="Feng X."/>
        </authorList>
    </citation>
    <scope>NUCLEOTIDE SEQUENCE</scope>
    <source>
        <strain evidence="1">KCTC 22201</strain>
    </source>
</reference>
<accession>A0A934RIE0</accession>
<dbReference type="RefSeq" id="WP_200283602.1">
    <property type="nucleotide sequence ID" value="NZ_JAENII010000038.1"/>
</dbReference>